<protein>
    <submittedName>
        <fullName evidence="1">Uncharacterized protein</fullName>
    </submittedName>
</protein>
<sequence>MSCHATLPVEIRLKIYEIHLADCFDAPGLCRFPIRNQDRNFFRAGRPSERYYMLVHGWNTWENLWGLAQHNVKDAKIKLPVPPSLQAELGGVRSHLLEWLARQKDVLPHESTPVLKFPDRVYLPENDFLYLDDPDQIHALSYLLGLIREIPGERSIEFARRIRRVALVASIRHAKPLPLLLKRLDRLPGLEELAFAFVELEHGKLEIIASVAKKNCAAYSLEPLSDSDIEPHQRKLGETIRELEPTIRPMLGRQAENLKITACKMIPRI</sequence>
<dbReference type="Proteomes" id="UP001265746">
    <property type="component" value="Unassembled WGS sequence"/>
</dbReference>
<name>A0AAD9S5H4_PHOAM</name>
<evidence type="ECO:0000313" key="1">
    <source>
        <dbReference type="EMBL" id="KAK2599266.1"/>
    </source>
</evidence>
<evidence type="ECO:0000313" key="2">
    <source>
        <dbReference type="Proteomes" id="UP001265746"/>
    </source>
</evidence>
<proteinExistence type="predicted"/>
<keyword evidence="2" id="KW-1185">Reference proteome</keyword>
<organism evidence="1 2">
    <name type="scientific">Phomopsis amygdali</name>
    <name type="common">Fusicoccum amygdali</name>
    <dbReference type="NCBI Taxonomy" id="1214568"/>
    <lineage>
        <taxon>Eukaryota</taxon>
        <taxon>Fungi</taxon>
        <taxon>Dikarya</taxon>
        <taxon>Ascomycota</taxon>
        <taxon>Pezizomycotina</taxon>
        <taxon>Sordariomycetes</taxon>
        <taxon>Sordariomycetidae</taxon>
        <taxon>Diaporthales</taxon>
        <taxon>Diaporthaceae</taxon>
        <taxon>Diaporthe</taxon>
    </lineage>
</organism>
<gene>
    <name evidence="1" type="ORF">N8I77_011036</name>
</gene>
<comment type="caution">
    <text evidence="1">The sequence shown here is derived from an EMBL/GenBank/DDBJ whole genome shotgun (WGS) entry which is preliminary data.</text>
</comment>
<reference evidence="1" key="1">
    <citation type="submission" date="2023-06" db="EMBL/GenBank/DDBJ databases">
        <authorList>
            <person name="Noh H."/>
        </authorList>
    </citation>
    <scope>NUCLEOTIDE SEQUENCE</scope>
    <source>
        <strain evidence="1">DUCC20226</strain>
    </source>
</reference>
<accession>A0AAD9S5H4</accession>
<dbReference type="AlphaFoldDB" id="A0AAD9S5H4"/>
<dbReference type="EMBL" id="JAUJFL010000007">
    <property type="protein sequence ID" value="KAK2599266.1"/>
    <property type="molecule type" value="Genomic_DNA"/>
</dbReference>